<proteinExistence type="predicted"/>
<dbReference type="Proteomes" id="UP001432046">
    <property type="component" value="Chromosome"/>
</dbReference>
<gene>
    <name evidence="1" type="ORF">HAP48_034810</name>
    <name evidence="2" type="ORF">WDK88_11855</name>
</gene>
<dbReference type="RefSeq" id="WP_166214595.1">
    <property type="nucleotide sequence ID" value="NZ_CP088285.1"/>
</dbReference>
<reference evidence="2" key="2">
    <citation type="journal article" date="2021" name="Int. J. Syst. Evol. Microbiol.">
        <title>Bradyrhizobium septentrionale sp. nov. (sv. septentrionale) and Bradyrhizobium quebecense sp. nov. (sv. septentrionale) associated with legumes native to Canada possess rearranged symbiosis genes and numerous insertion sequences.</title>
        <authorList>
            <person name="Bromfield E.S.P."/>
            <person name="Cloutier S."/>
        </authorList>
    </citation>
    <scope>NUCLEOTIDE SEQUENCE</scope>
    <source>
        <strain evidence="2">5S5</strain>
    </source>
</reference>
<organism evidence="1">
    <name type="scientific">Bradyrhizobium septentrionale</name>
    <dbReference type="NCBI Taxonomy" id="1404411"/>
    <lineage>
        <taxon>Bacteria</taxon>
        <taxon>Pseudomonadati</taxon>
        <taxon>Pseudomonadota</taxon>
        <taxon>Alphaproteobacteria</taxon>
        <taxon>Hyphomicrobiales</taxon>
        <taxon>Nitrobacteraceae</taxon>
        <taxon>Bradyrhizobium</taxon>
    </lineage>
</organism>
<sequence>MAPADNLNELMVRFRIASREIFNQFFRVEGPYENDGWSFEQRFSEVEAILFDKMVAEPASLGNASYGSVTSAISVELRIGKSVPAMINREINSGYWDHPIGAVTADAQLQFISFFDWDRLNYRDNQYVRVCIARWPSHKEMEGKEALLEAQYVQFRKSND</sequence>
<keyword evidence="3" id="KW-1185">Reference proteome</keyword>
<reference evidence="1" key="1">
    <citation type="submission" date="2020-06" db="EMBL/GenBank/DDBJ databases">
        <title>Whole Genome Sequence of Bradyrhizobium sp. Strain 1S1.</title>
        <authorList>
            <person name="Bromfield E.S.P."/>
            <person name="Cloutier S."/>
        </authorList>
    </citation>
    <scope>NUCLEOTIDE SEQUENCE [LARGE SCALE GENOMIC DNA]</scope>
    <source>
        <strain evidence="1">1S1</strain>
    </source>
</reference>
<name>A0A973W5M4_9BRAD</name>
<dbReference type="EMBL" id="JAAOLE020000001">
    <property type="protein sequence ID" value="NVI48038.1"/>
    <property type="molecule type" value="Genomic_DNA"/>
</dbReference>
<evidence type="ECO:0000313" key="3">
    <source>
        <dbReference type="Proteomes" id="UP001432046"/>
    </source>
</evidence>
<evidence type="ECO:0000313" key="2">
    <source>
        <dbReference type="EMBL" id="WXC82223.1"/>
    </source>
</evidence>
<reference evidence="2" key="3">
    <citation type="submission" date="2024-03" db="EMBL/GenBank/DDBJ databases">
        <authorList>
            <person name="Bromfield E.S.P."/>
            <person name="Cloutier S."/>
        </authorList>
    </citation>
    <scope>NUCLEOTIDE SEQUENCE</scope>
    <source>
        <strain evidence="2">5S5</strain>
    </source>
</reference>
<evidence type="ECO:0000313" key="1">
    <source>
        <dbReference type="EMBL" id="NVI48038.1"/>
    </source>
</evidence>
<accession>A0A973W5M4</accession>
<dbReference type="EMBL" id="CP147711">
    <property type="protein sequence ID" value="WXC82223.1"/>
    <property type="molecule type" value="Genomic_DNA"/>
</dbReference>
<protein>
    <submittedName>
        <fullName evidence="1">Uncharacterized protein</fullName>
    </submittedName>
</protein>
<dbReference type="AlphaFoldDB" id="A0A973W5M4"/>